<evidence type="ECO:0000313" key="2">
    <source>
        <dbReference type="Proteomes" id="UP001396334"/>
    </source>
</evidence>
<gene>
    <name evidence="1" type="ORF">V6N11_064513</name>
</gene>
<keyword evidence="2" id="KW-1185">Reference proteome</keyword>
<organism evidence="1 2">
    <name type="scientific">Hibiscus sabdariffa</name>
    <name type="common">roselle</name>
    <dbReference type="NCBI Taxonomy" id="183260"/>
    <lineage>
        <taxon>Eukaryota</taxon>
        <taxon>Viridiplantae</taxon>
        <taxon>Streptophyta</taxon>
        <taxon>Embryophyta</taxon>
        <taxon>Tracheophyta</taxon>
        <taxon>Spermatophyta</taxon>
        <taxon>Magnoliopsida</taxon>
        <taxon>eudicotyledons</taxon>
        <taxon>Gunneridae</taxon>
        <taxon>Pentapetalae</taxon>
        <taxon>rosids</taxon>
        <taxon>malvids</taxon>
        <taxon>Malvales</taxon>
        <taxon>Malvaceae</taxon>
        <taxon>Malvoideae</taxon>
        <taxon>Hibiscus</taxon>
    </lineage>
</organism>
<proteinExistence type="predicted"/>
<name>A0ABR2A3A2_9ROSI</name>
<protein>
    <submittedName>
        <fullName evidence="1">Uncharacterized protein</fullName>
    </submittedName>
</protein>
<reference evidence="1 2" key="1">
    <citation type="journal article" date="2024" name="G3 (Bethesda)">
        <title>Genome assembly of Hibiscus sabdariffa L. provides insights into metabolisms of medicinal natural products.</title>
        <authorList>
            <person name="Kim T."/>
        </authorList>
    </citation>
    <scope>NUCLEOTIDE SEQUENCE [LARGE SCALE GENOMIC DNA]</scope>
    <source>
        <strain evidence="1">TK-2024</strain>
        <tissue evidence="1">Old leaves</tissue>
    </source>
</reference>
<sequence length="323" mass="33203">MEIGCESSRAVECDKAASGLVHLCAYDYNISSNTCASAGAGSEINSGTVNAQANLATNSSGQWFVDSGALHHVTQDAAKIVVGKDYAGPGSKGRVSRGVTDEGRCLKISNVPVVPGVEQLLKVGCPGHSVRGVSSQFHATEVGDNSQVSCNRIPRCSTHSRVAGVATPKVVPIVGEPAGNGSMTGEDSLVVESVNGEVVIEEDPFIVELTDGEARLEKEPLHVERAGNDVLLAGSFPSTTDRSDCHVGLPSVHNGSGGEFQSVNESLGNHVELPESLEHCGSSSGASGTIGDLGSEGCIPPGEVVVEAPDEIVITDSLDSCQE</sequence>
<evidence type="ECO:0000313" key="1">
    <source>
        <dbReference type="EMBL" id="KAK8487534.1"/>
    </source>
</evidence>
<dbReference type="EMBL" id="JBBPBN010000389">
    <property type="protein sequence ID" value="KAK8487534.1"/>
    <property type="molecule type" value="Genomic_DNA"/>
</dbReference>
<comment type="caution">
    <text evidence="1">The sequence shown here is derived from an EMBL/GenBank/DDBJ whole genome shotgun (WGS) entry which is preliminary data.</text>
</comment>
<dbReference type="Proteomes" id="UP001396334">
    <property type="component" value="Unassembled WGS sequence"/>
</dbReference>
<accession>A0ABR2A3A2</accession>